<evidence type="ECO:0000313" key="1">
    <source>
        <dbReference type="EMBL" id="SYX83053.1"/>
    </source>
</evidence>
<name>A0A383R8E5_PAEAL</name>
<reference evidence="2" key="1">
    <citation type="submission" date="2018-08" db="EMBL/GenBank/DDBJ databases">
        <authorList>
            <person name="Chevrot R."/>
        </authorList>
    </citation>
    <scope>NUCLEOTIDE SEQUENCE [LARGE SCALE GENOMIC DNA]</scope>
</reference>
<dbReference type="AlphaFoldDB" id="A0A383R8E5"/>
<evidence type="ECO:0000313" key="2">
    <source>
        <dbReference type="Proteomes" id="UP000304148"/>
    </source>
</evidence>
<accession>A0A383R8E5</accession>
<proteinExistence type="predicted"/>
<protein>
    <submittedName>
        <fullName evidence="1">Uncharacterized protein</fullName>
    </submittedName>
</protein>
<sequence length="55" mass="5859">MYQYPLNIGFDKGSSGAESGGTADFLLAGRNPTASLTSMGGTSLVHSRIQFRTQY</sequence>
<gene>
    <name evidence="1" type="ORF">PBLR_11475</name>
</gene>
<dbReference type="Proteomes" id="UP000304148">
    <property type="component" value="Chromosome"/>
</dbReference>
<dbReference type="EMBL" id="LS992241">
    <property type="protein sequence ID" value="SYX83053.1"/>
    <property type="molecule type" value="Genomic_DNA"/>
</dbReference>
<organism evidence="1 2">
    <name type="scientific">Paenibacillus alvei</name>
    <name type="common">Bacillus alvei</name>
    <dbReference type="NCBI Taxonomy" id="44250"/>
    <lineage>
        <taxon>Bacteria</taxon>
        <taxon>Bacillati</taxon>
        <taxon>Bacillota</taxon>
        <taxon>Bacilli</taxon>
        <taxon>Bacillales</taxon>
        <taxon>Paenibacillaceae</taxon>
        <taxon>Paenibacillus</taxon>
    </lineage>
</organism>